<keyword evidence="3" id="KW-1185">Reference proteome</keyword>
<dbReference type="OrthoDB" id="7561239at2"/>
<dbReference type="Pfam" id="PF11005">
    <property type="entry name" value="DUF2844"/>
    <property type="match status" value="1"/>
</dbReference>
<name>V4Q2F0_9CAUL</name>
<feature type="signal peptide" evidence="1">
    <location>
        <begin position="1"/>
        <end position="23"/>
    </location>
</feature>
<feature type="chain" id="PRO_5004725692" description="DUF2844 domain-containing protein" evidence="1">
    <location>
        <begin position="24"/>
        <end position="158"/>
    </location>
</feature>
<evidence type="ECO:0000256" key="1">
    <source>
        <dbReference type="SAM" id="SignalP"/>
    </source>
</evidence>
<dbReference type="AlphaFoldDB" id="V4Q2F0"/>
<dbReference type="eggNOG" id="ENOG50330EW">
    <property type="taxonomic scope" value="Bacteria"/>
</dbReference>
<dbReference type="RefSeq" id="WP_018079801.1">
    <property type="nucleotide sequence ID" value="NZ_AQWM01000001.1"/>
</dbReference>
<comment type="caution">
    <text evidence="2">The sequence shown here is derived from an EMBL/GenBank/DDBJ whole genome shotgun (WGS) entry which is preliminary data.</text>
</comment>
<dbReference type="STRING" id="1121022.GCA_000376105_00115"/>
<dbReference type="EMBL" id="AWGB01000006">
    <property type="protein sequence ID" value="ESQ93864.1"/>
    <property type="molecule type" value="Genomic_DNA"/>
</dbReference>
<evidence type="ECO:0000313" key="3">
    <source>
        <dbReference type="Proteomes" id="UP000017837"/>
    </source>
</evidence>
<accession>V4Q2F0</accession>
<organism evidence="2 3">
    <name type="scientific">Asticcacaulis benevestitus DSM 16100 = ATCC BAA-896</name>
    <dbReference type="NCBI Taxonomy" id="1121022"/>
    <lineage>
        <taxon>Bacteria</taxon>
        <taxon>Pseudomonadati</taxon>
        <taxon>Pseudomonadota</taxon>
        <taxon>Alphaproteobacteria</taxon>
        <taxon>Caulobacterales</taxon>
        <taxon>Caulobacteraceae</taxon>
        <taxon>Asticcacaulis</taxon>
    </lineage>
</organism>
<dbReference type="PATRIC" id="fig|1121022.4.peg.800"/>
<evidence type="ECO:0008006" key="4">
    <source>
        <dbReference type="Google" id="ProtNLM"/>
    </source>
</evidence>
<protein>
    <recommendedName>
        <fullName evidence="4">DUF2844 domain-containing protein</fullName>
    </recommendedName>
</protein>
<gene>
    <name evidence="2" type="ORF">ABENE_04040</name>
</gene>
<proteinExistence type="predicted"/>
<dbReference type="InterPro" id="IPR021267">
    <property type="entry name" value="DUF2844"/>
</dbReference>
<keyword evidence="1" id="KW-0732">Signal</keyword>
<reference evidence="2 3" key="1">
    <citation type="journal article" date="2014" name="Nature">
        <title>Sequential evolution of bacterial morphology by co-option of a developmental regulator.</title>
        <authorList>
            <person name="Jiang C."/>
            <person name="Brown P.J."/>
            <person name="Ducret A."/>
            <person name="Brun Y.V."/>
        </authorList>
    </citation>
    <scope>NUCLEOTIDE SEQUENCE [LARGE SCALE GENOMIC DNA]</scope>
    <source>
        <strain evidence="2 3">DSM 16100</strain>
    </source>
</reference>
<dbReference type="Proteomes" id="UP000017837">
    <property type="component" value="Unassembled WGS sequence"/>
</dbReference>
<evidence type="ECO:0000313" key="2">
    <source>
        <dbReference type="EMBL" id="ESQ93864.1"/>
    </source>
</evidence>
<sequence length="158" mass="16854">MTSWQAGIALSLLIASVSAPAHATLGGKASTIENDRIRMVGRKSAQMVQGEVTSHEVTLENGTVTRQLTRADGTVFAVSWQGPVRPNLNQLFGTSYFKRFQSDNAPVGRIRMRRALASTHSDFVVRTGGHAGAFWGFAFLPKAAPAGFSAQSLHAGAQ</sequence>